<sequence>MKLENRSTREIARALRRSPSTISRELRRNGWKPAHERGVMGRPAIAGGYDAVRAGRRAGRLRR</sequence>
<organism evidence="3 4">
    <name type="scientific">Paraburkholderia tagetis</name>
    <dbReference type="NCBI Taxonomy" id="2913261"/>
    <lineage>
        <taxon>Bacteria</taxon>
        <taxon>Pseudomonadati</taxon>
        <taxon>Pseudomonadota</taxon>
        <taxon>Betaproteobacteria</taxon>
        <taxon>Burkholderiales</taxon>
        <taxon>Burkholderiaceae</taxon>
        <taxon>Paraburkholderia</taxon>
    </lineage>
</organism>
<feature type="domain" description="Transposase IS30-like HTH" evidence="2">
    <location>
        <begin position="3"/>
        <end position="29"/>
    </location>
</feature>
<evidence type="ECO:0000313" key="4">
    <source>
        <dbReference type="Proteomes" id="UP001139308"/>
    </source>
</evidence>
<evidence type="ECO:0000259" key="2">
    <source>
        <dbReference type="Pfam" id="PF13936"/>
    </source>
</evidence>
<keyword evidence="4" id="KW-1185">Reference proteome</keyword>
<protein>
    <submittedName>
        <fullName evidence="3">Helix-turn-helix domain-containing protein</fullName>
    </submittedName>
</protein>
<proteinExistence type="predicted"/>
<feature type="non-terminal residue" evidence="3">
    <location>
        <position position="63"/>
    </location>
</feature>
<gene>
    <name evidence="3" type="ORF">L5014_17020</name>
</gene>
<dbReference type="EMBL" id="JAKLJA010000013">
    <property type="protein sequence ID" value="MCG5075043.1"/>
    <property type="molecule type" value="Genomic_DNA"/>
</dbReference>
<feature type="region of interest" description="Disordered" evidence="1">
    <location>
        <begin position="1"/>
        <end position="39"/>
    </location>
</feature>
<dbReference type="Proteomes" id="UP001139308">
    <property type="component" value="Unassembled WGS sequence"/>
</dbReference>
<reference evidence="3" key="1">
    <citation type="submission" date="2022-01" db="EMBL/GenBank/DDBJ databases">
        <title>Genome sequence and assembly of Parabukholderia sp. RG36.</title>
        <authorList>
            <person name="Chhetri G."/>
        </authorList>
    </citation>
    <scope>NUCLEOTIDE SEQUENCE</scope>
    <source>
        <strain evidence="3">RG36</strain>
    </source>
</reference>
<feature type="compositionally biased region" description="Basic and acidic residues" evidence="1">
    <location>
        <begin position="1"/>
        <end position="13"/>
    </location>
</feature>
<dbReference type="Pfam" id="PF13936">
    <property type="entry name" value="HTH_38"/>
    <property type="match status" value="1"/>
</dbReference>
<evidence type="ECO:0000256" key="1">
    <source>
        <dbReference type="SAM" id="MobiDB-lite"/>
    </source>
</evidence>
<accession>A0A9X1RP97</accession>
<dbReference type="AlphaFoldDB" id="A0A9X1RP97"/>
<name>A0A9X1RP97_9BURK</name>
<feature type="compositionally biased region" description="Basic and acidic residues" evidence="1">
    <location>
        <begin position="24"/>
        <end position="39"/>
    </location>
</feature>
<comment type="caution">
    <text evidence="3">The sequence shown here is derived from an EMBL/GenBank/DDBJ whole genome shotgun (WGS) entry which is preliminary data.</text>
</comment>
<evidence type="ECO:0000313" key="3">
    <source>
        <dbReference type="EMBL" id="MCG5075043.1"/>
    </source>
</evidence>
<dbReference type="InterPro" id="IPR025246">
    <property type="entry name" value="IS30-like_HTH"/>
</dbReference>